<evidence type="ECO:0000256" key="5">
    <source>
        <dbReference type="SAM" id="MobiDB-lite"/>
    </source>
</evidence>
<dbReference type="OrthoDB" id="9787026at2"/>
<feature type="transmembrane region" description="Helical" evidence="6">
    <location>
        <begin position="197"/>
        <end position="217"/>
    </location>
</feature>
<sequence length="467" mass="48682">MAVHPSATPPSPTTPTTPTTPSSPIAESGEPRRSESALPSRKLVVRASVICFLAWVFSVYDFTLFGTLLPKIADDFGWSTATAANVVTGVTAGTFVVSLCVGPILDRFGRRPALMITSAGAAFTSAATALVMGPVSMVAVRAFSGFGYSEEVVNTVYLKEIYGKHPRRGLYFSFVQSGWPVGALVGAGVTALTLPTFGWRGSFVIAAVPALIIAVLMRTLPESPVFLGLKKARALRAEGRAAEAAELERSAGIEPNESKPGLREVFAPALRRHTLCLSAAWLLNWMGIQIFSVLGTTVLVEAKGVSFSSALLVLVLANLAGFFGYVFHGWLGDRVGRRTTIIIGWSCGGVAMTAMLFGPTTTAAVIGLYALGLFFLTGPYSAMLFYMSESFPEQVRGLGANVAHTMGPVGAIVGSALLGALLSAGVSMTMAAFVAGAVGIFGSGLVMLGARGDDRRTAPASTGLRAG</sequence>
<dbReference type="EMBL" id="QQNA01000476">
    <property type="protein sequence ID" value="RDG29846.1"/>
    <property type="molecule type" value="Genomic_DNA"/>
</dbReference>
<dbReference type="Pfam" id="PF07690">
    <property type="entry name" value="MFS_1"/>
    <property type="match status" value="1"/>
</dbReference>
<keyword evidence="4 6" id="KW-0472">Membrane</keyword>
<feature type="transmembrane region" description="Helical" evidence="6">
    <location>
        <begin position="113"/>
        <end position="132"/>
    </location>
</feature>
<dbReference type="GO" id="GO:0005886">
    <property type="term" value="C:plasma membrane"/>
    <property type="evidence" value="ECO:0007669"/>
    <property type="project" value="UniProtKB-SubCell"/>
</dbReference>
<feature type="transmembrane region" description="Helical" evidence="6">
    <location>
        <begin position="398"/>
        <end position="422"/>
    </location>
</feature>
<dbReference type="InterPro" id="IPR036259">
    <property type="entry name" value="MFS_trans_sf"/>
</dbReference>
<evidence type="ECO:0000256" key="1">
    <source>
        <dbReference type="ARBA" id="ARBA00004651"/>
    </source>
</evidence>
<evidence type="ECO:0000313" key="9">
    <source>
        <dbReference type="Proteomes" id="UP000253741"/>
    </source>
</evidence>
<feature type="transmembrane region" description="Helical" evidence="6">
    <location>
        <begin position="281"/>
        <end position="300"/>
    </location>
</feature>
<dbReference type="PROSITE" id="PS50850">
    <property type="entry name" value="MFS"/>
    <property type="match status" value="1"/>
</dbReference>
<keyword evidence="9" id="KW-1185">Reference proteome</keyword>
<dbReference type="GO" id="GO:0046943">
    <property type="term" value="F:carboxylic acid transmembrane transporter activity"/>
    <property type="evidence" value="ECO:0007669"/>
    <property type="project" value="TreeGrafter"/>
</dbReference>
<gene>
    <name evidence="8" type="ORF">DVH02_34635</name>
</gene>
<keyword evidence="3 6" id="KW-1133">Transmembrane helix</keyword>
<comment type="caution">
    <text evidence="8">The sequence shown here is derived from an EMBL/GenBank/DDBJ whole genome shotgun (WGS) entry which is preliminary data.</text>
</comment>
<reference evidence="8 9" key="1">
    <citation type="submission" date="2018-07" db="EMBL/GenBank/DDBJ databases">
        <title>Streptomyces species from bats.</title>
        <authorList>
            <person name="Dunlap C."/>
        </authorList>
    </citation>
    <scope>NUCLEOTIDE SEQUENCE [LARGE SCALE GENOMIC DNA]</scope>
    <source>
        <strain evidence="8 9">AC230</strain>
    </source>
</reference>
<evidence type="ECO:0000256" key="6">
    <source>
        <dbReference type="SAM" id="Phobius"/>
    </source>
</evidence>
<proteinExistence type="predicted"/>
<feature type="domain" description="Major facilitator superfamily (MFS) profile" evidence="7">
    <location>
        <begin position="47"/>
        <end position="454"/>
    </location>
</feature>
<feature type="transmembrane region" description="Helical" evidence="6">
    <location>
        <begin position="43"/>
        <end position="60"/>
    </location>
</feature>
<dbReference type="SUPFAM" id="SSF103473">
    <property type="entry name" value="MFS general substrate transporter"/>
    <property type="match status" value="1"/>
</dbReference>
<feature type="region of interest" description="Disordered" evidence="5">
    <location>
        <begin position="1"/>
        <end position="37"/>
    </location>
</feature>
<dbReference type="PANTHER" id="PTHR23508:SF10">
    <property type="entry name" value="CARBOXYLIC ACID TRANSPORTER PROTEIN HOMOLOG"/>
    <property type="match status" value="1"/>
</dbReference>
<dbReference type="InterPro" id="IPR011701">
    <property type="entry name" value="MFS"/>
</dbReference>
<dbReference type="AlphaFoldDB" id="A0A370AQU6"/>
<dbReference type="InterPro" id="IPR005829">
    <property type="entry name" value="Sugar_transporter_CS"/>
</dbReference>
<evidence type="ECO:0000313" key="8">
    <source>
        <dbReference type="EMBL" id="RDG29846.1"/>
    </source>
</evidence>
<feature type="transmembrane region" description="Helical" evidence="6">
    <location>
        <begin position="306"/>
        <end position="327"/>
    </location>
</feature>
<organism evidence="8 9">
    <name type="scientific">Streptomyces corynorhini</name>
    <dbReference type="NCBI Taxonomy" id="2282652"/>
    <lineage>
        <taxon>Bacteria</taxon>
        <taxon>Bacillati</taxon>
        <taxon>Actinomycetota</taxon>
        <taxon>Actinomycetes</taxon>
        <taxon>Kitasatosporales</taxon>
        <taxon>Streptomycetaceae</taxon>
        <taxon>Streptomyces</taxon>
    </lineage>
</organism>
<evidence type="ECO:0000256" key="3">
    <source>
        <dbReference type="ARBA" id="ARBA00022989"/>
    </source>
</evidence>
<dbReference type="Proteomes" id="UP000253741">
    <property type="component" value="Unassembled WGS sequence"/>
</dbReference>
<feature type="transmembrane region" description="Helical" evidence="6">
    <location>
        <begin position="363"/>
        <end position="386"/>
    </location>
</feature>
<evidence type="ECO:0000256" key="4">
    <source>
        <dbReference type="ARBA" id="ARBA00023136"/>
    </source>
</evidence>
<name>A0A370AQU6_9ACTN</name>
<dbReference type="InterPro" id="IPR020846">
    <property type="entry name" value="MFS_dom"/>
</dbReference>
<feature type="transmembrane region" description="Helical" evidence="6">
    <location>
        <begin position="80"/>
        <end position="101"/>
    </location>
</feature>
<keyword evidence="2 6" id="KW-0812">Transmembrane</keyword>
<evidence type="ECO:0000256" key="2">
    <source>
        <dbReference type="ARBA" id="ARBA00022692"/>
    </source>
</evidence>
<protein>
    <submittedName>
        <fullName evidence="8">MFS transporter</fullName>
    </submittedName>
</protein>
<accession>A0A370AQU6</accession>
<dbReference type="PROSITE" id="PS00216">
    <property type="entry name" value="SUGAR_TRANSPORT_1"/>
    <property type="match status" value="1"/>
</dbReference>
<feature type="transmembrane region" description="Helical" evidence="6">
    <location>
        <begin position="170"/>
        <end position="191"/>
    </location>
</feature>
<dbReference type="Gene3D" id="1.20.1250.20">
    <property type="entry name" value="MFS general substrate transporter like domains"/>
    <property type="match status" value="1"/>
</dbReference>
<evidence type="ECO:0000259" key="7">
    <source>
        <dbReference type="PROSITE" id="PS50850"/>
    </source>
</evidence>
<feature type="transmembrane region" description="Helical" evidence="6">
    <location>
        <begin position="428"/>
        <end position="448"/>
    </location>
</feature>
<feature type="transmembrane region" description="Helical" evidence="6">
    <location>
        <begin position="339"/>
        <end position="357"/>
    </location>
</feature>
<comment type="subcellular location">
    <subcellularLocation>
        <location evidence="1">Cell membrane</location>
        <topology evidence="1">Multi-pass membrane protein</topology>
    </subcellularLocation>
</comment>
<dbReference type="PANTHER" id="PTHR23508">
    <property type="entry name" value="CARBOXYLIC ACID TRANSPORTER PROTEIN HOMOLOG"/>
    <property type="match status" value="1"/>
</dbReference>